<dbReference type="Gene3D" id="3.10.105.10">
    <property type="entry name" value="Dipeptide-binding Protein, Domain 3"/>
    <property type="match status" value="1"/>
</dbReference>
<evidence type="ECO:0000256" key="2">
    <source>
        <dbReference type="ARBA" id="ARBA00005695"/>
    </source>
</evidence>
<proteinExistence type="inferred from homology"/>
<dbReference type="Proteomes" id="UP000188145">
    <property type="component" value="Chromosome"/>
</dbReference>
<evidence type="ECO:0000256" key="3">
    <source>
        <dbReference type="ARBA" id="ARBA00022448"/>
    </source>
</evidence>
<dbReference type="PANTHER" id="PTHR30290:SF10">
    <property type="entry name" value="PERIPLASMIC OLIGOPEPTIDE-BINDING PROTEIN-RELATED"/>
    <property type="match status" value="1"/>
</dbReference>
<dbReference type="InterPro" id="IPR039424">
    <property type="entry name" value="SBP_5"/>
</dbReference>
<dbReference type="PROSITE" id="PS51257">
    <property type="entry name" value="PROKAR_LIPOPROTEIN"/>
    <property type="match status" value="1"/>
</dbReference>
<feature type="domain" description="Solute-binding protein family 5" evidence="6">
    <location>
        <begin position="95"/>
        <end position="450"/>
    </location>
</feature>
<comment type="subcellular location">
    <subcellularLocation>
        <location evidence="1">Cell envelope</location>
    </subcellularLocation>
</comment>
<gene>
    <name evidence="7" type="ORF">BW730_04040</name>
</gene>
<dbReference type="STRING" id="1332264.BW730_04040"/>
<dbReference type="AlphaFoldDB" id="A0A1Q2CSV1"/>
<dbReference type="KEGG" id="tes:BW730_04040"/>
<accession>A0A1Q2CSV1</accession>
<evidence type="ECO:0000259" key="6">
    <source>
        <dbReference type="Pfam" id="PF00496"/>
    </source>
</evidence>
<evidence type="ECO:0000256" key="1">
    <source>
        <dbReference type="ARBA" id="ARBA00004196"/>
    </source>
</evidence>
<protein>
    <submittedName>
        <fullName evidence="7">Peptide ABC transporter substrate-binding protein</fullName>
    </submittedName>
</protein>
<dbReference type="GO" id="GO:0030313">
    <property type="term" value="C:cell envelope"/>
    <property type="evidence" value="ECO:0007669"/>
    <property type="project" value="UniProtKB-SubCell"/>
</dbReference>
<feature type="chain" id="PRO_5039385613" evidence="5">
    <location>
        <begin position="28"/>
        <end position="529"/>
    </location>
</feature>
<keyword evidence="8" id="KW-1185">Reference proteome</keyword>
<dbReference type="EMBL" id="CP019606">
    <property type="protein sequence ID" value="AQP49189.1"/>
    <property type="molecule type" value="Genomic_DNA"/>
</dbReference>
<dbReference type="InterPro" id="IPR030678">
    <property type="entry name" value="Peptide/Ni-bd"/>
</dbReference>
<dbReference type="GO" id="GO:0042597">
    <property type="term" value="C:periplasmic space"/>
    <property type="evidence" value="ECO:0007669"/>
    <property type="project" value="UniProtKB-ARBA"/>
</dbReference>
<keyword evidence="4 5" id="KW-0732">Signal</keyword>
<dbReference type="InterPro" id="IPR000914">
    <property type="entry name" value="SBP_5_dom"/>
</dbReference>
<dbReference type="SUPFAM" id="SSF53850">
    <property type="entry name" value="Periplasmic binding protein-like II"/>
    <property type="match status" value="1"/>
</dbReference>
<feature type="signal peptide" evidence="5">
    <location>
        <begin position="1"/>
        <end position="27"/>
    </location>
</feature>
<dbReference type="PIRSF" id="PIRSF002741">
    <property type="entry name" value="MppA"/>
    <property type="match status" value="1"/>
</dbReference>
<comment type="similarity">
    <text evidence="2">Belongs to the bacterial solute-binding protein 5 family.</text>
</comment>
<organism evidence="7 8">
    <name type="scientific">Tessaracoccus aquimaris</name>
    <dbReference type="NCBI Taxonomy" id="1332264"/>
    <lineage>
        <taxon>Bacteria</taxon>
        <taxon>Bacillati</taxon>
        <taxon>Actinomycetota</taxon>
        <taxon>Actinomycetes</taxon>
        <taxon>Propionibacteriales</taxon>
        <taxon>Propionibacteriaceae</taxon>
        <taxon>Tessaracoccus</taxon>
    </lineage>
</organism>
<sequence>MNTRIRLAGILAAVALTAAACAPSANSNPETTGSGAAGAESRPLTIAYSEGGKTLNPSEANDGTSDTLVLAAYDQLVTYGTKEEGGKRVSDTATIAPMIASEWSVDDTNTVYTFTIRDDITFQSGKKLTTTDVVKSFEHIASSASASFLYGMAGIKSVAEGEPGTVVITLTSPNHLFLQILPMYSFSIMDMDLVESNGGAEWLSKNTAGSGPYVIEDWDPATSAKLTRNEDYWGEAPPVGVVNMKFIADASNRLQLLQKGSVDVALEIAPKDLEGLDGTDGIVVDSRPSNKILFFAMNSNVAPFDNPKVRQAITYAVPYDKLITDVMKGQASPLRSAVASSTPGFTDEGYQATHDLDKAKALLVEAGYPDGFEFDFTLGSGFSDWNDDAVLIQAELAKIGVTMNIQNMARAQFLEALAGKNVQSYITRWTSFVNDPGYHLGLLLSSGGTSNYANYNNPRVDELWKSAAAEPDVDKRNEMYGEMQQLISADAPWAYLYEYNIAVAHRDDIQGYTSYPDGLIRFFQLSTTK</sequence>
<dbReference type="Pfam" id="PF00496">
    <property type="entry name" value="SBP_bac_5"/>
    <property type="match status" value="1"/>
</dbReference>
<dbReference type="PANTHER" id="PTHR30290">
    <property type="entry name" value="PERIPLASMIC BINDING COMPONENT OF ABC TRANSPORTER"/>
    <property type="match status" value="1"/>
</dbReference>
<dbReference type="GO" id="GO:0043190">
    <property type="term" value="C:ATP-binding cassette (ABC) transporter complex"/>
    <property type="evidence" value="ECO:0007669"/>
    <property type="project" value="InterPro"/>
</dbReference>
<dbReference type="GO" id="GO:0015833">
    <property type="term" value="P:peptide transport"/>
    <property type="evidence" value="ECO:0007669"/>
    <property type="project" value="TreeGrafter"/>
</dbReference>
<dbReference type="Gene3D" id="3.90.76.10">
    <property type="entry name" value="Dipeptide-binding Protein, Domain 1"/>
    <property type="match status" value="1"/>
</dbReference>
<dbReference type="CDD" id="cd08512">
    <property type="entry name" value="PBP2_NikA_DppA_OppA_like_7"/>
    <property type="match status" value="1"/>
</dbReference>
<evidence type="ECO:0000313" key="7">
    <source>
        <dbReference type="EMBL" id="AQP49189.1"/>
    </source>
</evidence>
<dbReference type="OrthoDB" id="9796817at2"/>
<evidence type="ECO:0000256" key="5">
    <source>
        <dbReference type="SAM" id="SignalP"/>
    </source>
</evidence>
<keyword evidence="3" id="KW-0813">Transport</keyword>
<name>A0A1Q2CSV1_9ACTN</name>
<reference evidence="8" key="1">
    <citation type="submission" date="2017-02" db="EMBL/GenBank/DDBJ databases">
        <title>Tessaracoccus aquaemaris sp. nov., isolated from the intestine of a Korean rockfish, Sebastes schlegelii, in a marine aquaculture pond.</title>
        <authorList>
            <person name="Tak E.J."/>
            <person name="Bae J.-W."/>
        </authorList>
    </citation>
    <scope>NUCLEOTIDE SEQUENCE [LARGE SCALE GENOMIC DNA]</scope>
    <source>
        <strain evidence="8">NSG39</strain>
    </source>
</reference>
<evidence type="ECO:0000256" key="4">
    <source>
        <dbReference type="ARBA" id="ARBA00022729"/>
    </source>
</evidence>
<dbReference type="Gene3D" id="3.40.190.10">
    <property type="entry name" value="Periplasmic binding protein-like II"/>
    <property type="match status" value="1"/>
</dbReference>
<dbReference type="GO" id="GO:1904680">
    <property type="term" value="F:peptide transmembrane transporter activity"/>
    <property type="evidence" value="ECO:0007669"/>
    <property type="project" value="TreeGrafter"/>
</dbReference>
<evidence type="ECO:0000313" key="8">
    <source>
        <dbReference type="Proteomes" id="UP000188145"/>
    </source>
</evidence>